<comment type="caution">
    <text evidence="1">The sequence shown here is derived from an EMBL/GenBank/DDBJ whole genome shotgun (WGS) entry which is preliminary data.</text>
</comment>
<accession>A0AAV5MLK3</accession>
<organism evidence="1 2">
    <name type="scientific">Rubroshorea leprosula</name>
    <dbReference type="NCBI Taxonomy" id="152421"/>
    <lineage>
        <taxon>Eukaryota</taxon>
        <taxon>Viridiplantae</taxon>
        <taxon>Streptophyta</taxon>
        <taxon>Embryophyta</taxon>
        <taxon>Tracheophyta</taxon>
        <taxon>Spermatophyta</taxon>
        <taxon>Magnoliopsida</taxon>
        <taxon>eudicotyledons</taxon>
        <taxon>Gunneridae</taxon>
        <taxon>Pentapetalae</taxon>
        <taxon>rosids</taxon>
        <taxon>malvids</taxon>
        <taxon>Malvales</taxon>
        <taxon>Dipterocarpaceae</taxon>
        <taxon>Rubroshorea</taxon>
    </lineage>
</organism>
<gene>
    <name evidence="1" type="ORF">SLEP1_g57148</name>
</gene>
<reference evidence="1 2" key="1">
    <citation type="journal article" date="2021" name="Commun. Biol.">
        <title>The genome of Shorea leprosula (Dipterocarpaceae) highlights the ecological relevance of drought in aseasonal tropical rainforests.</title>
        <authorList>
            <person name="Ng K.K.S."/>
            <person name="Kobayashi M.J."/>
            <person name="Fawcett J.A."/>
            <person name="Hatakeyama M."/>
            <person name="Paape T."/>
            <person name="Ng C.H."/>
            <person name="Ang C.C."/>
            <person name="Tnah L.H."/>
            <person name="Lee C.T."/>
            <person name="Nishiyama T."/>
            <person name="Sese J."/>
            <person name="O'Brien M.J."/>
            <person name="Copetti D."/>
            <person name="Mohd Noor M.I."/>
            <person name="Ong R.C."/>
            <person name="Putra M."/>
            <person name="Sireger I.Z."/>
            <person name="Indrioko S."/>
            <person name="Kosugi Y."/>
            <person name="Izuno A."/>
            <person name="Isagi Y."/>
            <person name="Lee S.L."/>
            <person name="Shimizu K.K."/>
        </authorList>
    </citation>
    <scope>NUCLEOTIDE SEQUENCE [LARGE SCALE GENOMIC DNA]</scope>
    <source>
        <strain evidence="1">214</strain>
    </source>
</reference>
<name>A0AAV5MLK3_9ROSI</name>
<dbReference type="EMBL" id="BPVZ01000367">
    <property type="protein sequence ID" value="GKV50445.1"/>
    <property type="molecule type" value="Genomic_DNA"/>
</dbReference>
<protein>
    <submittedName>
        <fullName evidence="1">Uncharacterized protein</fullName>
    </submittedName>
</protein>
<evidence type="ECO:0000313" key="2">
    <source>
        <dbReference type="Proteomes" id="UP001054252"/>
    </source>
</evidence>
<keyword evidence="2" id="KW-1185">Reference proteome</keyword>
<dbReference type="Proteomes" id="UP001054252">
    <property type="component" value="Unassembled WGS sequence"/>
</dbReference>
<evidence type="ECO:0000313" key="1">
    <source>
        <dbReference type="EMBL" id="GKV50445.1"/>
    </source>
</evidence>
<sequence>MLSQAHLKGRLIYNDIMIALEMVHRLKKKRQGNKDDSILFGSATDTEAERILGILKVYEQVSGQQIILSKSSIFFSSDPGSTAKDGIFVCRPKSLQVLGFRDFLAVILAMLAKQAWRLVQNSVTLFYQILKAKYFKDRDLLGASLGTNPSMVLRGVLVSMGVLRLGSCWRIGNGLNARVWRDNWMPSNDNPFPIAMPREWDLTESSPINLGTIKWNDGETPVGDVAKVNTDAALPSDQNPFLQRASSFSRTALQGELMAVDFATQLVADNKAKQFEFVSCFFHHVKRDYTRLAHGLAELISPPPHQASWATWKEHPMAMVKV</sequence>
<proteinExistence type="predicted"/>
<dbReference type="AlphaFoldDB" id="A0AAV5MLK3"/>